<evidence type="ECO:0000256" key="3">
    <source>
        <dbReference type="ARBA" id="ARBA00022679"/>
    </source>
</evidence>
<dbReference type="InterPro" id="IPR050757">
    <property type="entry name" value="Collagen_mod_GT25"/>
</dbReference>
<dbReference type="Proteomes" id="UP000274756">
    <property type="component" value="Unassembled WGS sequence"/>
</dbReference>
<evidence type="ECO:0000259" key="4">
    <source>
        <dbReference type="Pfam" id="PF01755"/>
    </source>
</evidence>
<dbReference type="OrthoDB" id="47375at2759"/>
<evidence type="ECO:0000313" key="7">
    <source>
        <dbReference type="Proteomes" id="UP000274756"/>
    </source>
</evidence>
<dbReference type="CDD" id="cd06532">
    <property type="entry name" value="Glyco_transf_25"/>
    <property type="match status" value="1"/>
</dbReference>
<dbReference type="WBParaSite" id="DME_0000575601-mRNA-1">
    <property type="protein sequence ID" value="DME_0000575601-mRNA-1"/>
    <property type="gene ID" value="DME_0000575601"/>
</dbReference>
<proteinExistence type="inferred from homology"/>
<evidence type="ECO:0000313" key="6">
    <source>
        <dbReference type="Proteomes" id="UP000038040"/>
    </source>
</evidence>
<reference evidence="5 7" key="2">
    <citation type="submission" date="2018-11" db="EMBL/GenBank/DDBJ databases">
        <authorList>
            <consortium name="Pathogen Informatics"/>
        </authorList>
    </citation>
    <scope>NUCLEOTIDE SEQUENCE [LARGE SCALE GENOMIC DNA]</scope>
</reference>
<name>A0A0N4UEF2_DRAME</name>
<organism evidence="6 8">
    <name type="scientific">Dracunculus medinensis</name>
    <name type="common">Guinea worm</name>
    <dbReference type="NCBI Taxonomy" id="318479"/>
    <lineage>
        <taxon>Eukaryota</taxon>
        <taxon>Metazoa</taxon>
        <taxon>Ecdysozoa</taxon>
        <taxon>Nematoda</taxon>
        <taxon>Chromadorea</taxon>
        <taxon>Rhabditida</taxon>
        <taxon>Spirurina</taxon>
        <taxon>Dracunculoidea</taxon>
        <taxon>Dracunculidae</taxon>
        <taxon>Dracunculus</taxon>
    </lineage>
</organism>
<dbReference type="GO" id="GO:0050211">
    <property type="term" value="F:procollagen galactosyltransferase activity"/>
    <property type="evidence" value="ECO:0007669"/>
    <property type="project" value="TreeGrafter"/>
</dbReference>
<dbReference type="PANTHER" id="PTHR10730:SF53">
    <property type="entry name" value="GLYCOSYLTRANSFERASE 25 FAMILY MEMBER"/>
    <property type="match status" value="1"/>
</dbReference>
<reference evidence="8" key="1">
    <citation type="submission" date="2017-02" db="UniProtKB">
        <authorList>
            <consortium name="WormBaseParasite"/>
        </authorList>
    </citation>
    <scope>IDENTIFICATION</scope>
</reference>
<dbReference type="EMBL" id="UYYG01001180">
    <property type="protein sequence ID" value="VDN59376.1"/>
    <property type="molecule type" value="Genomic_DNA"/>
</dbReference>
<comment type="similarity">
    <text evidence="1">Belongs to the glycosyltransferase 25 family.</text>
</comment>
<dbReference type="Pfam" id="PF01755">
    <property type="entry name" value="Glyco_transf_25"/>
    <property type="match status" value="1"/>
</dbReference>
<evidence type="ECO:0000256" key="2">
    <source>
        <dbReference type="ARBA" id="ARBA00022676"/>
    </source>
</evidence>
<keyword evidence="7" id="KW-1185">Reference proteome</keyword>
<dbReference type="PANTHER" id="PTHR10730">
    <property type="entry name" value="PROCOLLAGEN-LYSINE,2-OXOGLUTARATE 5-DIOXYGENASE/GLYCOSYLTRANSFERASE 25 FAMILY MEMBER"/>
    <property type="match status" value="1"/>
</dbReference>
<gene>
    <name evidence="5" type="ORF">DME_LOCUS9349</name>
</gene>
<accession>A0A0N4UEF2</accession>
<feature type="domain" description="Glycosyl transferase family 25" evidence="4">
    <location>
        <begin position="151"/>
        <end position="337"/>
    </location>
</feature>
<keyword evidence="2" id="KW-0328">Glycosyltransferase</keyword>
<protein>
    <submittedName>
        <fullName evidence="8">Glycosyltransferase 25 family member</fullName>
    </submittedName>
</protein>
<evidence type="ECO:0000256" key="1">
    <source>
        <dbReference type="ARBA" id="ARBA00006721"/>
    </source>
</evidence>
<evidence type="ECO:0000313" key="5">
    <source>
        <dbReference type="EMBL" id="VDN59376.1"/>
    </source>
</evidence>
<keyword evidence="3" id="KW-0808">Transferase</keyword>
<dbReference type="STRING" id="318479.A0A0N4UEF2"/>
<dbReference type="Proteomes" id="UP000038040">
    <property type="component" value="Unplaced"/>
</dbReference>
<dbReference type="InterPro" id="IPR002654">
    <property type="entry name" value="Glyco_trans_25"/>
</dbReference>
<evidence type="ECO:0000313" key="8">
    <source>
        <dbReference type="WBParaSite" id="DME_0000575601-mRNA-1"/>
    </source>
</evidence>
<dbReference type="AlphaFoldDB" id="A0A0N4UEF2"/>
<sequence>MKKKAVVISPLFHGPFDLSPSIYISEEYNSGKEIATLQINSIIEPFLIDLSQLDSSYLTFSPDNLAFYPESHSSTPLDVFSLSASRMNIPLFVNNELFYGYVMDWLQPLNIRRKLLLYFLADLIVDYGTVPIITSHILEPQYPKPSLFGVDKIYLINLERRSERLQKMKEILKLLGIEYTIWKATDGSNLLSEDLYKNISFLPGYEDPYYKRPMKTGEVGFYFIGCFLSHYRIWRDIIENSLKRVIVFEDDLRFLTNATDQLTEVLEDLDNSKMYWNFIYLGRKRLENTDEYWVPGHRHLSTVGYSYWTLGYLLNFDGAKKLLNGRPLQRLLPVDEYIPIMFDKHPNETWKNTFPIRNLAAYTMYPTIVVPERYTNEEGYISDTEASEIEIIGFVNSGKDEL</sequence>